<protein>
    <submittedName>
        <fullName evidence="2">Class I SAM-dependent methyltransferase</fullName>
    </submittedName>
</protein>
<dbReference type="InterPro" id="IPR041698">
    <property type="entry name" value="Methyltransf_25"/>
</dbReference>
<keyword evidence="3" id="KW-1185">Reference proteome</keyword>
<evidence type="ECO:0000313" key="2">
    <source>
        <dbReference type="EMBL" id="TXR51641.1"/>
    </source>
</evidence>
<dbReference type="Pfam" id="PF13649">
    <property type="entry name" value="Methyltransf_25"/>
    <property type="match status" value="1"/>
</dbReference>
<dbReference type="SUPFAM" id="SSF53335">
    <property type="entry name" value="S-adenosyl-L-methionine-dependent methyltransferases"/>
    <property type="match status" value="1"/>
</dbReference>
<evidence type="ECO:0000259" key="1">
    <source>
        <dbReference type="Pfam" id="PF13649"/>
    </source>
</evidence>
<accession>A0A5C8Z380</accession>
<dbReference type="EMBL" id="VKAC01000019">
    <property type="protein sequence ID" value="TXR51641.1"/>
    <property type="molecule type" value="Genomic_DNA"/>
</dbReference>
<dbReference type="CDD" id="cd02440">
    <property type="entry name" value="AdoMet_MTases"/>
    <property type="match status" value="1"/>
</dbReference>
<reference evidence="2 3" key="1">
    <citation type="submission" date="2019-07" db="EMBL/GenBank/DDBJ databases">
        <title>Quadrisphaera sp. strain DD2A genome sequencing and assembly.</title>
        <authorList>
            <person name="Kim I."/>
        </authorList>
    </citation>
    <scope>NUCLEOTIDE SEQUENCE [LARGE SCALE GENOMIC DNA]</scope>
    <source>
        <strain evidence="2 3">DD2A</strain>
    </source>
</reference>
<dbReference type="AlphaFoldDB" id="A0A5C8Z380"/>
<organism evidence="2 3">
    <name type="scientific">Quadrisphaera setariae</name>
    <dbReference type="NCBI Taxonomy" id="2593304"/>
    <lineage>
        <taxon>Bacteria</taxon>
        <taxon>Bacillati</taxon>
        <taxon>Actinomycetota</taxon>
        <taxon>Actinomycetes</taxon>
        <taxon>Kineosporiales</taxon>
        <taxon>Kineosporiaceae</taxon>
        <taxon>Quadrisphaera</taxon>
    </lineage>
</organism>
<dbReference type="InterPro" id="IPR029063">
    <property type="entry name" value="SAM-dependent_MTases_sf"/>
</dbReference>
<gene>
    <name evidence="2" type="ORF">FMM08_21665</name>
</gene>
<dbReference type="PANTHER" id="PTHR43667:SF2">
    <property type="entry name" value="FATTY ACID C-METHYL TRANSFERASE"/>
    <property type="match status" value="1"/>
</dbReference>
<comment type="caution">
    <text evidence="2">The sequence shown here is derived from an EMBL/GenBank/DDBJ whole genome shotgun (WGS) entry which is preliminary data.</text>
</comment>
<name>A0A5C8Z380_9ACTN</name>
<feature type="domain" description="Methyltransferase" evidence="1">
    <location>
        <begin position="39"/>
        <end position="134"/>
    </location>
</feature>
<keyword evidence="2" id="KW-0489">Methyltransferase</keyword>
<dbReference type="GO" id="GO:0032259">
    <property type="term" value="P:methylation"/>
    <property type="evidence" value="ECO:0007669"/>
    <property type="project" value="UniProtKB-KW"/>
</dbReference>
<dbReference type="OrthoDB" id="474235at2"/>
<dbReference type="Proteomes" id="UP000321234">
    <property type="component" value="Unassembled WGS sequence"/>
</dbReference>
<dbReference type="PANTHER" id="PTHR43667">
    <property type="entry name" value="CYCLOPROPANE-FATTY-ACYL-PHOSPHOLIPID SYNTHASE"/>
    <property type="match status" value="1"/>
</dbReference>
<evidence type="ECO:0000313" key="3">
    <source>
        <dbReference type="Proteomes" id="UP000321234"/>
    </source>
</evidence>
<sequence length="249" mass="26362">MDRNLIGDLAHADHPVAAPLADDTVDALLRHALDGQRSVLDLGCGDGTWLLRALRLQPGLHAVGVDLSGAGFERTRTAADAEGLGDRLALHVADAATWSSDERFDVVLSIGATHAFGGLVPTVEAAASHLGPSGRLLVGGCFWEQPPGARALEALGAAAGDYRDLASTVEAVRAVGWEPLDGHVSSLAEWDAYEWSWTGSLTRWAVEHPEHPSSAEVLEVAAQHRTAWLGGYRGTLGFVTLLLVQRPVH</sequence>
<dbReference type="RefSeq" id="WP_147928435.1">
    <property type="nucleotide sequence ID" value="NZ_VKAC01000019.1"/>
</dbReference>
<dbReference type="Gene3D" id="3.40.50.150">
    <property type="entry name" value="Vaccinia Virus protein VP39"/>
    <property type="match status" value="1"/>
</dbReference>
<dbReference type="GO" id="GO:0008168">
    <property type="term" value="F:methyltransferase activity"/>
    <property type="evidence" value="ECO:0007669"/>
    <property type="project" value="UniProtKB-KW"/>
</dbReference>
<dbReference type="InterPro" id="IPR050723">
    <property type="entry name" value="CFA/CMAS"/>
</dbReference>
<proteinExistence type="predicted"/>
<keyword evidence="2" id="KW-0808">Transferase</keyword>